<dbReference type="InterPro" id="IPR022742">
    <property type="entry name" value="Hydrolase_4"/>
</dbReference>
<proteinExistence type="predicted"/>
<dbReference type="Pfam" id="PF12146">
    <property type="entry name" value="Hydrolase_4"/>
    <property type="match status" value="1"/>
</dbReference>
<dbReference type="SUPFAM" id="SSF53474">
    <property type="entry name" value="alpha/beta-Hydrolases"/>
    <property type="match status" value="1"/>
</dbReference>
<dbReference type="AlphaFoldDB" id="A0A143BLF1"/>
<dbReference type="eggNOG" id="COG2021">
    <property type="taxonomic scope" value="Bacteria"/>
</dbReference>
<feature type="region of interest" description="Disordered" evidence="1">
    <location>
        <begin position="1"/>
        <end position="20"/>
    </location>
</feature>
<evidence type="ECO:0000313" key="3">
    <source>
        <dbReference type="EMBL" id="AMW05879.1"/>
    </source>
</evidence>
<evidence type="ECO:0000259" key="2">
    <source>
        <dbReference type="Pfam" id="PF12146"/>
    </source>
</evidence>
<dbReference type="InterPro" id="IPR029058">
    <property type="entry name" value="AB_hydrolase_fold"/>
</dbReference>
<dbReference type="EMBL" id="CP011454">
    <property type="protein sequence ID" value="AMW05879.1"/>
    <property type="molecule type" value="Genomic_DNA"/>
</dbReference>
<dbReference type="KEGG" id="gph:GEMMAAP_15930"/>
<dbReference type="STRING" id="1379270.GEMMAAP_15930"/>
<name>A0A143BLF1_9BACT</name>
<keyword evidence="4" id="KW-1185">Reference proteome</keyword>
<dbReference type="Gene3D" id="3.40.50.1820">
    <property type="entry name" value="alpha/beta hydrolase"/>
    <property type="match status" value="1"/>
</dbReference>
<accession>A0A143BLF1</accession>
<evidence type="ECO:0000256" key="1">
    <source>
        <dbReference type="SAM" id="MobiDB-lite"/>
    </source>
</evidence>
<reference evidence="3 4" key="1">
    <citation type="journal article" date="2014" name="Proc. Natl. Acad. Sci. U.S.A.">
        <title>Functional type 2 photosynthetic reaction centers found in the rare bacterial phylum Gemmatimonadetes.</title>
        <authorList>
            <person name="Zeng Y."/>
            <person name="Feng F."/>
            <person name="Medova H."/>
            <person name="Dean J."/>
            <person name="Koblizek M."/>
        </authorList>
    </citation>
    <scope>NUCLEOTIDE SEQUENCE [LARGE SCALE GENOMIC DNA]</scope>
    <source>
        <strain evidence="3 4">AP64</strain>
    </source>
</reference>
<feature type="domain" description="Serine aminopeptidase S33" evidence="2">
    <location>
        <begin position="68"/>
        <end position="249"/>
    </location>
</feature>
<protein>
    <recommendedName>
        <fullName evidence="2">Serine aminopeptidase S33 domain-containing protein</fullName>
    </recommendedName>
</protein>
<sequence>MSVASSTAAESPFPRSTPELADPARLHVQGQGPPLIYVPGLDGTGLLFYRQARLLSHRFRVITYRLRDEAPDMDTLVRDIVSHLARAVPDHAPAVVVGESFGGALATNFALAHPDKVERLVILNSFSRITPAFKLPVAVAGLSMVPWSTMQFVRRYTAARLHSKHTHAEEIQKFLLLTSATTKHGYLNRLRILMQHDLRHRLHALRVPTLYLAADEDHLIPSVREARLMSSLAPYASMQILAGHGHGCFLAPDLDLNSILHAWEARLPLGGASTSERLACDEH</sequence>
<gene>
    <name evidence="3" type="ORF">GEMMAAP_15930</name>
</gene>
<dbReference type="PRINTS" id="PR00111">
    <property type="entry name" value="ABHYDROLASE"/>
</dbReference>
<evidence type="ECO:0000313" key="4">
    <source>
        <dbReference type="Proteomes" id="UP000076404"/>
    </source>
</evidence>
<dbReference type="Proteomes" id="UP000076404">
    <property type="component" value="Chromosome"/>
</dbReference>
<dbReference type="PANTHER" id="PTHR22753:SF14">
    <property type="entry name" value="MONOACYLGLYCEROL_DIACYLGLYCEROL O-ACYLTRANSFERASE"/>
    <property type="match status" value="1"/>
</dbReference>
<dbReference type="GO" id="GO:0016020">
    <property type="term" value="C:membrane"/>
    <property type="evidence" value="ECO:0007669"/>
    <property type="project" value="TreeGrafter"/>
</dbReference>
<dbReference type="InterPro" id="IPR000073">
    <property type="entry name" value="AB_hydrolase_1"/>
</dbReference>
<dbReference type="PANTHER" id="PTHR22753">
    <property type="entry name" value="TRANSMEMBRANE PROTEIN 68"/>
    <property type="match status" value="1"/>
</dbReference>
<organism evidence="3 4">
    <name type="scientific">Gemmatimonas phototrophica</name>
    <dbReference type="NCBI Taxonomy" id="1379270"/>
    <lineage>
        <taxon>Bacteria</taxon>
        <taxon>Pseudomonadati</taxon>
        <taxon>Gemmatimonadota</taxon>
        <taxon>Gemmatimonadia</taxon>
        <taxon>Gemmatimonadales</taxon>
        <taxon>Gemmatimonadaceae</taxon>
        <taxon>Gemmatimonas</taxon>
    </lineage>
</organism>
<reference evidence="3 4" key="2">
    <citation type="journal article" date="2016" name="Environ. Microbiol. Rep.">
        <title>Metagenomic evidence for the presence of phototrophic Gemmatimonadetes bacteria in diverse environments.</title>
        <authorList>
            <person name="Zeng Y."/>
            <person name="Baumbach J."/>
            <person name="Barbosa E.G."/>
            <person name="Azevedo V."/>
            <person name="Zhang C."/>
            <person name="Koblizek M."/>
        </authorList>
    </citation>
    <scope>NUCLEOTIDE SEQUENCE [LARGE SCALE GENOMIC DNA]</scope>
    <source>
        <strain evidence="3 4">AP64</strain>
    </source>
</reference>